<dbReference type="STRING" id="1379910.TH63_14455"/>
<evidence type="ECO:0000313" key="6">
    <source>
        <dbReference type="Proteomes" id="UP000036458"/>
    </source>
</evidence>
<keyword evidence="1" id="KW-0732">Signal</keyword>
<dbReference type="InterPro" id="IPR029052">
    <property type="entry name" value="Metallo-depent_PP-like"/>
</dbReference>
<proteinExistence type="predicted"/>
<dbReference type="InterPro" id="IPR032285">
    <property type="entry name" value="Metallophos_N"/>
</dbReference>
<dbReference type="PANTHER" id="PTHR43143">
    <property type="entry name" value="METALLOPHOSPHOESTERASE, CALCINEURIN SUPERFAMILY"/>
    <property type="match status" value="1"/>
</dbReference>
<dbReference type="KEGG" id="ruf:TH63_14455"/>
<protein>
    <submittedName>
        <fullName evidence="5">Metallophosphoesterase</fullName>
    </submittedName>
</protein>
<dbReference type="SUPFAM" id="SSF56300">
    <property type="entry name" value="Metallo-dependent phosphatases"/>
    <property type="match status" value="1"/>
</dbReference>
<sequence>MKRRVFLQNLVLATGALFVSSPGVFAHEKASRQKLKGTVTAKGAKLKDVVVSDGFSVVTTDRKGRFELPMNPKARFVFLSVPAGYAFPQENSLARHYLPIQENANYNFDLTPLNQDDTRHKFIVWADPQVKNANDVKLMMQESVPDVQKLVQAMGPDTLVHGMSVGDLVWDELALFQDYNKAVAAMGIPFFQALGNHDMDYRLGGDETSDATFQKVYGPTYYSFNRGKVHYIVLDDVRYLGTERDYDGHVSEQQLAWLKQDLAFVPKDHLVILNLHIPVFLGVKNKKDLLKTLKGYQVHIMSGHTHYNQNIVQDGVFEHVHGTVCGAWWTGPICTDGTPGGYGVYEVDGNQLKWHYKSTGLPSSHQVSLHVETLTNQKRLMANVWNYDPAWKVEWFADGVRQGELKQTTGFDPVTITMFEGPKRPAKRGFAEPAKTDHLFMAHFSPTVKTVRVVATDRFGTTFENQIEIA</sequence>
<feature type="domain" description="Calcineurin-like phosphoesterase" evidence="2">
    <location>
        <begin position="144"/>
        <end position="307"/>
    </location>
</feature>
<feature type="domain" description="Calcineurin-like phosphoesterase N-terminal" evidence="4">
    <location>
        <begin position="37"/>
        <end position="110"/>
    </location>
</feature>
<dbReference type="GO" id="GO:0016787">
    <property type="term" value="F:hydrolase activity"/>
    <property type="evidence" value="ECO:0007669"/>
    <property type="project" value="InterPro"/>
</dbReference>
<dbReference type="AlphaFoldDB" id="A0A0H4W820"/>
<name>A0A0H4W820_9BACT</name>
<dbReference type="InterPro" id="IPR004843">
    <property type="entry name" value="Calcineurin-like_PHP"/>
</dbReference>
<dbReference type="PANTHER" id="PTHR43143:SF1">
    <property type="entry name" value="SERINE_THREONINE-PROTEIN PHOSPHATASE CPPED1"/>
    <property type="match status" value="1"/>
</dbReference>
<accession>A0A0H4W820</accession>
<dbReference type="Pfam" id="PF16371">
    <property type="entry name" value="MetallophosN"/>
    <property type="match status" value="1"/>
</dbReference>
<gene>
    <name evidence="5" type="ORF">TH63_14455</name>
</gene>
<evidence type="ECO:0000259" key="2">
    <source>
        <dbReference type="Pfam" id="PF00149"/>
    </source>
</evidence>
<dbReference type="Gene3D" id="3.60.21.10">
    <property type="match status" value="1"/>
</dbReference>
<dbReference type="InterPro" id="IPR051918">
    <property type="entry name" value="STPP_CPPED1"/>
</dbReference>
<feature type="domain" description="Calcineurin-like phosphoesterase C-terminal" evidence="3">
    <location>
        <begin position="318"/>
        <end position="463"/>
    </location>
</feature>
<dbReference type="PATRIC" id="fig|1379910.4.peg.3148"/>
<dbReference type="OrthoDB" id="1776264at2"/>
<dbReference type="Proteomes" id="UP000036458">
    <property type="component" value="Chromosome"/>
</dbReference>
<dbReference type="Pfam" id="PF16370">
    <property type="entry name" value="MetallophosC"/>
    <property type="match status" value="1"/>
</dbReference>
<reference evidence="5 6" key="1">
    <citation type="submission" date="2015-01" db="EMBL/GenBank/DDBJ databases">
        <title>Rufibacter sp./DG31D/ whole genome sequencing.</title>
        <authorList>
            <person name="Kim M.K."/>
            <person name="Srinivasan S."/>
            <person name="Lee J.-J."/>
        </authorList>
    </citation>
    <scope>NUCLEOTIDE SEQUENCE [LARGE SCALE GENOMIC DNA]</scope>
    <source>
        <strain evidence="5 6">DG31D</strain>
    </source>
</reference>
<dbReference type="RefSeq" id="WP_048921562.1">
    <property type="nucleotide sequence ID" value="NZ_CP010777.1"/>
</dbReference>
<evidence type="ECO:0000259" key="3">
    <source>
        <dbReference type="Pfam" id="PF16370"/>
    </source>
</evidence>
<dbReference type="EMBL" id="CP010777">
    <property type="protein sequence ID" value="AKQ46561.1"/>
    <property type="molecule type" value="Genomic_DNA"/>
</dbReference>
<evidence type="ECO:0000259" key="4">
    <source>
        <dbReference type="Pfam" id="PF16371"/>
    </source>
</evidence>
<keyword evidence="6" id="KW-1185">Reference proteome</keyword>
<organism evidence="5 6">
    <name type="scientific">Rufibacter radiotolerans</name>
    <dbReference type="NCBI Taxonomy" id="1379910"/>
    <lineage>
        <taxon>Bacteria</taxon>
        <taxon>Pseudomonadati</taxon>
        <taxon>Bacteroidota</taxon>
        <taxon>Cytophagia</taxon>
        <taxon>Cytophagales</taxon>
        <taxon>Hymenobacteraceae</taxon>
        <taxon>Rufibacter</taxon>
    </lineage>
</organism>
<dbReference type="InterPro" id="IPR032288">
    <property type="entry name" value="Metallophos_C"/>
</dbReference>
<evidence type="ECO:0000313" key="5">
    <source>
        <dbReference type="EMBL" id="AKQ46561.1"/>
    </source>
</evidence>
<evidence type="ECO:0000256" key="1">
    <source>
        <dbReference type="SAM" id="SignalP"/>
    </source>
</evidence>
<dbReference type="Pfam" id="PF00149">
    <property type="entry name" value="Metallophos"/>
    <property type="match status" value="1"/>
</dbReference>
<feature type="signal peptide" evidence="1">
    <location>
        <begin position="1"/>
        <end position="26"/>
    </location>
</feature>
<feature type="chain" id="PRO_5005211559" evidence="1">
    <location>
        <begin position="27"/>
        <end position="470"/>
    </location>
</feature>